<evidence type="ECO:0000256" key="2">
    <source>
        <dbReference type="ARBA" id="ARBA00023125"/>
    </source>
</evidence>
<dbReference type="Gene3D" id="1.10.10.10">
    <property type="entry name" value="Winged helix-like DNA-binding domain superfamily/Winged helix DNA-binding domain"/>
    <property type="match status" value="1"/>
</dbReference>
<dbReference type="InterPro" id="IPR036390">
    <property type="entry name" value="WH_DNA-bd_sf"/>
</dbReference>
<keyword evidence="1" id="KW-0805">Transcription regulation</keyword>
<dbReference type="PANTHER" id="PTHR43537">
    <property type="entry name" value="TRANSCRIPTIONAL REGULATOR, GNTR FAMILY"/>
    <property type="match status" value="1"/>
</dbReference>
<dbReference type="PANTHER" id="PTHR43537:SF5">
    <property type="entry name" value="UXU OPERON TRANSCRIPTIONAL REGULATOR"/>
    <property type="match status" value="1"/>
</dbReference>
<dbReference type="InterPro" id="IPR000524">
    <property type="entry name" value="Tscrpt_reg_HTH_GntR"/>
</dbReference>
<dbReference type="InterPro" id="IPR036388">
    <property type="entry name" value="WH-like_DNA-bd_sf"/>
</dbReference>
<evidence type="ECO:0000313" key="5">
    <source>
        <dbReference type="EMBL" id="MFC5342387.1"/>
    </source>
</evidence>
<keyword evidence="2" id="KW-0238">DNA-binding</keyword>
<dbReference type="SUPFAM" id="SSF46785">
    <property type="entry name" value="Winged helix' DNA-binding domain"/>
    <property type="match status" value="1"/>
</dbReference>
<dbReference type="SMART" id="SM00345">
    <property type="entry name" value="HTH_GNTR"/>
    <property type="match status" value="1"/>
</dbReference>
<feature type="domain" description="HTH gntR-type" evidence="4">
    <location>
        <begin position="4"/>
        <end position="71"/>
    </location>
</feature>
<dbReference type="PROSITE" id="PS50949">
    <property type="entry name" value="HTH_GNTR"/>
    <property type="match status" value="1"/>
</dbReference>
<evidence type="ECO:0000313" key="6">
    <source>
        <dbReference type="Proteomes" id="UP001596152"/>
    </source>
</evidence>
<evidence type="ECO:0000259" key="4">
    <source>
        <dbReference type="PROSITE" id="PS50949"/>
    </source>
</evidence>
<dbReference type="Pfam" id="PF00392">
    <property type="entry name" value="GntR"/>
    <property type="match status" value="1"/>
</dbReference>
<organism evidence="5 6">
    <name type="scientific">Brevundimonas staleyi</name>
    <dbReference type="NCBI Taxonomy" id="74326"/>
    <lineage>
        <taxon>Bacteria</taxon>
        <taxon>Pseudomonadati</taxon>
        <taxon>Pseudomonadota</taxon>
        <taxon>Alphaproteobacteria</taxon>
        <taxon>Caulobacterales</taxon>
        <taxon>Caulobacteraceae</taxon>
        <taxon>Brevundimonas</taxon>
    </lineage>
</organism>
<protein>
    <submittedName>
        <fullName evidence="5">GntR family transcriptional regulator</fullName>
    </submittedName>
</protein>
<reference evidence="6" key="1">
    <citation type="journal article" date="2019" name="Int. J. Syst. Evol. Microbiol.">
        <title>The Global Catalogue of Microorganisms (GCM) 10K type strain sequencing project: providing services to taxonomists for standard genome sequencing and annotation.</title>
        <authorList>
            <consortium name="The Broad Institute Genomics Platform"/>
            <consortium name="The Broad Institute Genome Sequencing Center for Infectious Disease"/>
            <person name="Wu L."/>
            <person name="Ma J."/>
        </authorList>
    </citation>
    <scope>NUCLEOTIDE SEQUENCE [LARGE SCALE GENOMIC DNA]</scope>
    <source>
        <strain evidence="6">JCM 12125</strain>
    </source>
</reference>
<dbReference type="Proteomes" id="UP001596152">
    <property type="component" value="Unassembled WGS sequence"/>
</dbReference>
<keyword evidence="6" id="KW-1185">Reference proteome</keyword>
<name>A0ABW0FL23_9CAUL</name>
<dbReference type="RefSeq" id="WP_316628713.1">
    <property type="nucleotide sequence ID" value="NZ_CP169082.1"/>
</dbReference>
<dbReference type="EMBL" id="JBHSLF010000001">
    <property type="protein sequence ID" value="MFC5342387.1"/>
    <property type="molecule type" value="Genomic_DNA"/>
</dbReference>
<evidence type="ECO:0000256" key="3">
    <source>
        <dbReference type="ARBA" id="ARBA00023163"/>
    </source>
</evidence>
<comment type="caution">
    <text evidence="5">The sequence shown here is derived from an EMBL/GenBank/DDBJ whole genome shotgun (WGS) entry which is preliminary data.</text>
</comment>
<sequence length="198" mass="22224">MRERDQFAVARTALAGYAAAGRFGWGHPLVATSLATELGLSPTPVREALAHLAGEGIIEHRPGRGYFAPSPTAADIAGLYELHRQFLLWSLTTDVPQEVSPMDPPVDEVLRIESVFDWLADRGGNSAVLEAYRRIRLQLRPIRRIEVLLQDTGLDSVLRIERLRREGQWDAMEETLDQYHEQRIALSASLEKVMRQSA</sequence>
<proteinExistence type="predicted"/>
<gene>
    <name evidence="5" type="ORF">ACFPIE_00555</name>
</gene>
<keyword evidence="3" id="KW-0804">Transcription</keyword>
<evidence type="ECO:0000256" key="1">
    <source>
        <dbReference type="ARBA" id="ARBA00023015"/>
    </source>
</evidence>
<accession>A0ABW0FL23</accession>